<accession>A0A318UN09</accession>
<keyword evidence="3" id="KW-1185">Reference proteome</keyword>
<evidence type="ECO:0000313" key="3">
    <source>
        <dbReference type="Proteomes" id="UP000248198"/>
    </source>
</evidence>
<feature type="chain" id="PRO_5016287450" description="Outer membrane protein beta-barrel domain-containing protein" evidence="1">
    <location>
        <begin position="23"/>
        <end position="153"/>
    </location>
</feature>
<dbReference type="Proteomes" id="UP000248198">
    <property type="component" value="Unassembled WGS sequence"/>
</dbReference>
<evidence type="ECO:0008006" key="4">
    <source>
        <dbReference type="Google" id="ProtNLM"/>
    </source>
</evidence>
<sequence length="153" mass="16824">MLVKSFKILPFFLLFLMNRSFAQEPGHHIDAGFRLGLGNANIGTSVTARYFIAPKLAVSGMLSFSGPGGIALLVEKHFGIEDMPLQAFLGAGAYARFGSKAFFGTQAIAGLEYTFPQYPVMIAVDWKPELNLLRSLEFRPGGFGLTLRYRLDL</sequence>
<proteinExistence type="predicted"/>
<feature type="signal peptide" evidence="1">
    <location>
        <begin position="1"/>
        <end position="22"/>
    </location>
</feature>
<name>A0A318UN09_9SPHI</name>
<dbReference type="AlphaFoldDB" id="A0A318UN09"/>
<evidence type="ECO:0000256" key="1">
    <source>
        <dbReference type="SAM" id="SignalP"/>
    </source>
</evidence>
<evidence type="ECO:0000313" key="2">
    <source>
        <dbReference type="EMBL" id="PYF77373.1"/>
    </source>
</evidence>
<keyword evidence="1" id="KW-0732">Signal</keyword>
<organism evidence="2 3">
    <name type="scientific">Pedobacter nutrimenti</name>
    <dbReference type="NCBI Taxonomy" id="1241337"/>
    <lineage>
        <taxon>Bacteria</taxon>
        <taxon>Pseudomonadati</taxon>
        <taxon>Bacteroidota</taxon>
        <taxon>Sphingobacteriia</taxon>
        <taxon>Sphingobacteriales</taxon>
        <taxon>Sphingobacteriaceae</taxon>
        <taxon>Pedobacter</taxon>
    </lineage>
</organism>
<reference evidence="2 3" key="1">
    <citation type="submission" date="2018-06" db="EMBL/GenBank/DDBJ databases">
        <title>Genomic Encyclopedia of Archaeal and Bacterial Type Strains, Phase II (KMG-II): from individual species to whole genera.</title>
        <authorList>
            <person name="Goeker M."/>
        </authorList>
    </citation>
    <scope>NUCLEOTIDE SEQUENCE [LARGE SCALE GENOMIC DNA]</scope>
    <source>
        <strain evidence="2 3">DSM 27372</strain>
    </source>
</reference>
<comment type="caution">
    <text evidence="2">The sequence shown here is derived from an EMBL/GenBank/DDBJ whole genome shotgun (WGS) entry which is preliminary data.</text>
</comment>
<protein>
    <recommendedName>
        <fullName evidence="4">Outer membrane protein beta-barrel domain-containing protein</fullName>
    </recommendedName>
</protein>
<dbReference type="EMBL" id="QKLU01000001">
    <property type="protein sequence ID" value="PYF77373.1"/>
    <property type="molecule type" value="Genomic_DNA"/>
</dbReference>
<gene>
    <name evidence="2" type="ORF">B0O44_101855</name>
</gene>